<reference evidence="1 2" key="1">
    <citation type="journal article" date="2020" name="Cell">
        <title>Large-Scale Comparative Analyses of Tick Genomes Elucidate Their Genetic Diversity and Vector Capacities.</title>
        <authorList>
            <consortium name="Tick Genome and Microbiome Consortium (TIGMIC)"/>
            <person name="Jia N."/>
            <person name="Wang J."/>
            <person name="Shi W."/>
            <person name="Du L."/>
            <person name="Sun Y."/>
            <person name="Zhan W."/>
            <person name="Jiang J.F."/>
            <person name="Wang Q."/>
            <person name="Zhang B."/>
            <person name="Ji P."/>
            <person name="Bell-Sakyi L."/>
            <person name="Cui X.M."/>
            <person name="Yuan T.T."/>
            <person name="Jiang B.G."/>
            <person name="Yang W.F."/>
            <person name="Lam T.T."/>
            <person name="Chang Q.C."/>
            <person name="Ding S.J."/>
            <person name="Wang X.J."/>
            <person name="Zhu J.G."/>
            <person name="Ruan X.D."/>
            <person name="Zhao L."/>
            <person name="Wei J.T."/>
            <person name="Ye R.Z."/>
            <person name="Que T.C."/>
            <person name="Du C.H."/>
            <person name="Zhou Y.H."/>
            <person name="Cheng J.X."/>
            <person name="Dai P.F."/>
            <person name="Guo W.B."/>
            <person name="Han X.H."/>
            <person name="Huang E.J."/>
            <person name="Li L.F."/>
            <person name="Wei W."/>
            <person name="Gao Y.C."/>
            <person name="Liu J.Z."/>
            <person name="Shao H.Z."/>
            <person name="Wang X."/>
            <person name="Wang C.C."/>
            <person name="Yang T.C."/>
            <person name="Huo Q.B."/>
            <person name="Li W."/>
            <person name="Chen H.Y."/>
            <person name="Chen S.E."/>
            <person name="Zhou L.G."/>
            <person name="Ni X.B."/>
            <person name="Tian J.H."/>
            <person name="Sheng Y."/>
            <person name="Liu T."/>
            <person name="Pan Y.S."/>
            <person name="Xia L.Y."/>
            <person name="Li J."/>
            <person name="Zhao F."/>
            <person name="Cao W.C."/>
        </authorList>
    </citation>
    <scope>NUCLEOTIDE SEQUENCE [LARGE SCALE GENOMIC DNA]</scope>
    <source>
        <strain evidence="1">Iper-2018</strain>
    </source>
</reference>
<evidence type="ECO:0000313" key="1">
    <source>
        <dbReference type="EMBL" id="KAG0417698.1"/>
    </source>
</evidence>
<comment type="caution">
    <text evidence="1">The sequence shown here is derived from an EMBL/GenBank/DDBJ whole genome shotgun (WGS) entry which is preliminary data.</text>
</comment>
<sequence length="302" mass="32207">MDEFSRHGIIAFDEMKLSEHIDVKSSGYLEGFADLGQFGEENSSEELADHGLVVVFQPFSGKWMQILGVFSSKSNVKANVLAKIVLEATLLCEQAGLFVDGVTSQHVEDFRNKRSRTVSTVHVNVSRGQDGIATVAVMSSDVEKAISAASVKKIESAARAEEVAIALAMAWNPRATVLTDSQAACRNFAMGSVGPVAARLVQRHPPESGSSVETRKKVAEGSILNSPSGARETSKGRWYNRWPEEALRVRTGRCVSRRVGLSKDPRPSGVNEPDDGTMGGRATQGGPEPTATAGPKAGGAPE</sequence>
<dbReference type="Proteomes" id="UP000805193">
    <property type="component" value="Unassembled WGS sequence"/>
</dbReference>
<evidence type="ECO:0000313" key="2">
    <source>
        <dbReference type="Proteomes" id="UP000805193"/>
    </source>
</evidence>
<accession>A0AC60PD07</accession>
<name>A0AC60PD07_IXOPE</name>
<keyword evidence="2" id="KW-1185">Reference proteome</keyword>
<gene>
    <name evidence="1" type="ORF">HPB47_005403</name>
</gene>
<dbReference type="EMBL" id="JABSTQ010010814">
    <property type="protein sequence ID" value="KAG0417698.1"/>
    <property type="molecule type" value="Genomic_DNA"/>
</dbReference>
<organism evidence="1 2">
    <name type="scientific">Ixodes persulcatus</name>
    <name type="common">Taiga tick</name>
    <dbReference type="NCBI Taxonomy" id="34615"/>
    <lineage>
        <taxon>Eukaryota</taxon>
        <taxon>Metazoa</taxon>
        <taxon>Ecdysozoa</taxon>
        <taxon>Arthropoda</taxon>
        <taxon>Chelicerata</taxon>
        <taxon>Arachnida</taxon>
        <taxon>Acari</taxon>
        <taxon>Parasitiformes</taxon>
        <taxon>Ixodida</taxon>
        <taxon>Ixodoidea</taxon>
        <taxon>Ixodidae</taxon>
        <taxon>Ixodinae</taxon>
        <taxon>Ixodes</taxon>
    </lineage>
</organism>
<protein>
    <submittedName>
        <fullName evidence="1">Uncharacterized protein</fullName>
    </submittedName>
</protein>
<proteinExistence type="predicted"/>